<evidence type="ECO:0000313" key="3">
    <source>
        <dbReference type="EMBL" id="TDO28830.1"/>
    </source>
</evidence>
<feature type="domain" description="ASPIC/UnbV" evidence="2">
    <location>
        <begin position="530"/>
        <end position="595"/>
    </location>
</feature>
<accession>A0A4R6J0U3</accession>
<dbReference type="InterPro" id="IPR027039">
    <property type="entry name" value="Crtac1"/>
</dbReference>
<keyword evidence="1" id="KW-0732">Signal</keyword>
<dbReference type="EMBL" id="SNWP01000010">
    <property type="protein sequence ID" value="TDO28830.1"/>
    <property type="molecule type" value="Genomic_DNA"/>
</dbReference>
<name>A0A4R6J0U3_9BACT</name>
<dbReference type="PANTHER" id="PTHR16026">
    <property type="entry name" value="CARTILAGE ACIDIC PROTEIN 1"/>
    <property type="match status" value="1"/>
</dbReference>
<dbReference type="PANTHER" id="PTHR16026:SF0">
    <property type="entry name" value="CARTILAGE ACIDIC PROTEIN 1"/>
    <property type="match status" value="1"/>
</dbReference>
<dbReference type="AlphaFoldDB" id="A0A4R6J0U3"/>
<protein>
    <submittedName>
        <fullName evidence="3">VCBS repeat protein</fullName>
    </submittedName>
</protein>
<dbReference type="Gene3D" id="2.130.10.130">
    <property type="entry name" value="Integrin alpha, N-terminal"/>
    <property type="match status" value="3"/>
</dbReference>
<dbReference type="InterPro" id="IPR013517">
    <property type="entry name" value="FG-GAP"/>
</dbReference>
<sequence>MTLTKRIGLLMACVSGMIACTNTKEKTVFSLVTNTNINFTNTLTESESFNVFKYRNFYNGGGVATGDLNNDGLPEIFFTANQSSNKLYLNKGGLQFEDITAKAGIVYNNEWSTGVVFVDINADGWLDIYVCNAGNMLNKSLRKNKLYINNKNLTFTEKAAEYGLDNDGYSTHASFFDYDLDGDLDCFLVNNSPIPVNSLNYANMRSIPDAEAPYAEFLKGGGDHLYRNDNGKYTDVTKEAGIYGSIISFGLGVTVGDINLDGYPDVYVSNDFFEKDYLYINQRNGTFKDEIEDRTQHISFSSMGADLQDINNDGKPDIFTTDMLPGDDYRLKTNTSFEGYDTYKLKQNQGFYNQFTQNALQVNNGDGKFLETGFYSGVAASDWSWGALMFDANNDGLSDIIVCNGIFRDVTDQDFIDFFANDVVNQMVLKGKKEEVNTIIDKMPSVPIPNKAFQNMGNLRFSDAGKAWGLDKPTFSNGASYADLDNDGDLDLIINNVNQEALVYRNNSRDDSASSYLAVQLQYEKQNPFAVGSTIRVYAKDQVITRELIPSKGFQSSVEYKQTIGLGKYQPDSVQVLWPNKKITTILKPAINQVLKVQYDSSKTRINLFQHELPQTTLVTQVTMPFDTHKEDEHVDFYVERNIPFMLSKQGPKTAVADVNGDGQEDIFIGGAVGQPSQLYLQTASGFTKKNIPDFGKFTFNDVTAATFFDADQDGDMDLFIGGGGNFAPASSEKYQHQLYLNDGKANFTLQPGKFPLSHTNTAVALPLDYDGDGKMDLFIGSRSEPQNYGIAPKSFLFHNEGAAVFTDVTEKAAPFLQTAGMLTAAVWTDLNGDNQKELLLVGEWMSPKVYACKNGKFTEQKTGLENEMGWWQSVSVGDLNGDGYPDLVLGNLGQNFYMKPDANNPVKVWIKDFDQNGTIDKIFSHTLNGKEVPVFLKKDITEQIPSLKKSNLKHADYADKSIQQVFKDGLKDATVLTVNNAANCVAYNDGKGNFKLEQLSFMTQLSSVQASVITDVDQDGRNDIVLAGNFFDLLPQFCSVDASYGQILLNQGNRQFSLVPSLNAGLSVKGQVRDIAQVKQKNTKGLLFLRNNDVPLYYRINAGTNQKNDNR</sequence>
<evidence type="ECO:0000256" key="1">
    <source>
        <dbReference type="ARBA" id="ARBA00022729"/>
    </source>
</evidence>
<comment type="caution">
    <text evidence="3">The sequence shown here is derived from an EMBL/GenBank/DDBJ whole genome shotgun (WGS) entry which is preliminary data.</text>
</comment>
<dbReference type="Pfam" id="PF13517">
    <property type="entry name" value="FG-GAP_3"/>
    <property type="match status" value="4"/>
</dbReference>
<dbReference type="Proteomes" id="UP000295741">
    <property type="component" value="Unassembled WGS sequence"/>
</dbReference>
<proteinExistence type="predicted"/>
<evidence type="ECO:0000313" key="4">
    <source>
        <dbReference type="Proteomes" id="UP000295741"/>
    </source>
</evidence>
<dbReference type="InterPro" id="IPR028994">
    <property type="entry name" value="Integrin_alpha_N"/>
</dbReference>
<organism evidence="3 4">
    <name type="scientific">Sediminibacterium goheungense</name>
    <dbReference type="NCBI Taxonomy" id="1086393"/>
    <lineage>
        <taxon>Bacteria</taxon>
        <taxon>Pseudomonadati</taxon>
        <taxon>Bacteroidota</taxon>
        <taxon>Chitinophagia</taxon>
        <taxon>Chitinophagales</taxon>
        <taxon>Chitinophagaceae</taxon>
        <taxon>Sediminibacterium</taxon>
    </lineage>
</organism>
<reference evidence="3 4" key="1">
    <citation type="submission" date="2019-03" db="EMBL/GenBank/DDBJ databases">
        <title>Genomic Encyclopedia of Archaeal and Bacterial Type Strains, Phase II (KMG-II): from individual species to whole genera.</title>
        <authorList>
            <person name="Goeker M."/>
        </authorList>
    </citation>
    <scope>NUCLEOTIDE SEQUENCE [LARGE SCALE GENOMIC DNA]</scope>
    <source>
        <strain evidence="3 4">DSM 28323</strain>
    </source>
</reference>
<dbReference type="RefSeq" id="WP_246027077.1">
    <property type="nucleotide sequence ID" value="NZ_SNWP01000010.1"/>
</dbReference>
<dbReference type="PROSITE" id="PS51257">
    <property type="entry name" value="PROKAR_LIPOPROTEIN"/>
    <property type="match status" value="1"/>
</dbReference>
<gene>
    <name evidence="3" type="ORF">BC659_0910</name>
</gene>
<dbReference type="SUPFAM" id="SSF69318">
    <property type="entry name" value="Integrin alpha N-terminal domain"/>
    <property type="match status" value="3"/>
</dbReference>
<evidence type="ECO:0000259" key="2">
    <source>
        <dbReference type="Pfam" id="PF07593"/>
    </source>
</evidence>
<keyword evidence="4" id="KW-1185">Reference proteome</keyword>
<dbReference type="Pfam" id="PF07593">
    <property type="entry name" value="UnbV_ASPIC"/>
    <property type="match status" value="1"/>
</dbReference>
<dbReference type="InterPro" id="IPR011519">
    <property type="entry name" value="UnbV_ASPIC"/>
</dbReference>